<keyword evidence="1" id="KW-0479">Metal-binding</keyword>
<keyword evidence="4" id="KW-0119">Carbohydrate metabolism</keyword>
<dbReference type="PANTHER" id="PTHR43434">
    <property type="entry name" value="PHOSPHOGLYCOLATE PHOSPHATASE"/>
    <property type="match status" value="1"/>
</dbReference>
<dbReference type="EMBL" id="FNRJ01000005">
    <property type="protein sequence ID" value="SEA64560.1"/>
    <property type="molecule type" value="Genomic_DNA"/>
</dbReference>
<dbReference type="Pfam" id="PF13419">
    <property type="entry name" value="HAD_2"/>
    <property type="match status" value="1"/>
</dbReference>
<dbReference type="SUPFAM" id="SSF56784">
    <property type="entry name" value="HAD-like"/>
    <property type="match status" value="1"/>
</dbReference>
<proteinExistence type="predicted"/>
<name>A0A1H4CW42_9GAMM</name>
<reference evidence="6" key="1">
    <citation type="submission" date="2016-10" db="EMBL/GenBank/DDBJ databases">
        <authorList>
            <person name="Varghese N."/>
            <person name="Submissions S."/>
        </authorList>
    </citation>
    <scope>NUCLEOTIDE SEQUENCE [LARGE SCALE GENOMIC DNA]</scope>
    <source>
        <strain evidence="6">DSM 11526</strain>
    </source>
</reference>
<dbReference type="OrthoDB" id="9776368at2"/>
<evidence type="ECO:0000256" key="4">
    <source>
        <dbReference type="ARBA" id="ARBA00023277"/>
    </source>
</evidence>
<protein>
    <submittedName>
        <fullName evidence="5">Phosphoglycolate phosphatase</fullName>
    </submittedName>
</protein>
<dbReference type="Proteomes" id="UP000242469">
    <property type="component" value="Unassembled WGS sequence"/>
</dbReference>
<evidence type="ECO:0000256" key="2">
    <source>
        <dbReference type="ARBA" id="ARBA00022801"/>
    </source>
</evidence>
<dbReference type="SFLD" id="SFLDG01129">
    <property type="entry name" value="C1.5:_HAD__Beta-PGM__Phosphata"/>
    <property type="match status" value="1"/>
</dbReference>
<dbReference type="GO" id="GO:0046872">
    <property type="term" value="F:metal ion binding"/>
    <property type="evidence" value="ECO:0007669"/>
    <property type="project" value="UniProtKB-KW"/>
</dbReference>
<keyword evidence="3" id="KW-0460">Magnesium</keyword>
<dbReference type="InterPro" id="IPR023198">
    <property type="entry name" value="PGP-like_dom2"/>
</dbReference>
<dbReference type="GO" id="GO:0008967">
    <property type="term" value="F:phosphoglycolate phosphatase activity"/>
    <property type="evidence" value="ECO:0007669"/>
    <property type="project" value="TreeGrafter"/>
</dbReference>
<dbReference type="NCBIfam" id="TIGR01549">
    <property type="entry name" value="HAD-SF-IA-v1"/>
    <property type="match status" value="1"/>
</dbReference>
<dbReference type="PANTHER" id="PTHR43434:SF23">
    <property type="entry name" value="PHOSPHOGLYCOLATE PHOSPHATASE"/>
    <property type="match status" value="1"/>
</dbReference>
<dbReference type="STRING" id="1122198.SAMN02745729_105176"/>
<keyword evidence="6" id="KW-1185">Reference proteome</keyword>
<organism evidence="5 6">
    <name type="scientific">Marinobacterium iners DSM 11526</name>
    <dbReference type="NCBI Taxonomy" id="1122198"/>
    <lineage>
        <taxon>Bacteria</taxon>
        <taxon>Pseudomonadati</taxon>
        <taxon>Pseudomonadota</taxon>
        <taxon>Gammaproteobacteria</taxon>
        <taxon>Oceanospirillales</taxon>
        <taxon>Oceanospirillaceae</taxon>
        <taxon>Marinobacterium</taxon>
    </lineage>
</organism>
<evidence type="ECO:0000313" key="5">
    <source>
        <dbReference type="EMBL" id="SEA64560.1"/>
    </source>
</evidence>
<evidence type="ECO:0000256" key="3">
    <source>
        <dbReference type="ARBA" id="ARBA00022842"/>
    </source>
</evidence>
<dbReference type="InterPro" id="IPR036412">
    <property type="entry name" value="HAD-like_sf"/>
</dbReference>
<dbReference type="SFLD" id="SFLDG01135">
    <property type="entry name" value="C1.5.6:_HAD__Beta-PGM__Phospha"/>
    <property type="match status" value="1"/>
</dbReference>
<dbReference type="InterPro" id="IPR050155">
    <property type="entry name" value="HAD-like_hydrolase_sf"/>
</dbReference>
<gene>
    <name evidence="5" type="ORF">SAMN02745729_105176</name>
</gene>
<dbReference type="FunFam" id="3.40.50.1000:FF:000022">
    <property type="entry name" value="Phosphoglycolate phosphatase"/>
    <property type="match status" value="1"/>
</dbReference>
<dbReference type="InterPro" id="IPR023214">
    <property type="entry name" value="HAD_sf"/>
</dbReference>
<dbReference type="RefSeq" id="WP_091825585.1">
    <property type="nucleotide sequence ID" value="NZ_FNRJ01000005.1"/>
</dbReference>
<dbReference type="InterPro" id="IPR006439">
    <property type="entry name" value="HAD-SF_hydro_IA"/>
</dbReference>
<keyword evidence="2" id="KW-0378">Hydrolase</keyword>
<evidence type="ECO:0000313" key="6">
    <source>
        <dbReference type="Proteomes" id="UP000242469"/>
    </source>
</evidence>
<dbReference type="GO" id="GO:0006281">
    <property type="term" value="P:DNA repair"/>
    <property type="evidence" value="ECO:0007669"/>
    <property type="project" value="TreeGrafter"/>
</dbReference>
<accession>A0A1H4CW42</accession>
<dbReference type="SFLD" id="SFLDS00003">
    <property type="entry name" value="Haloacid_Dehalogenase"/>
    <property type="match status" value="1"/>
</dbReference>
<dbReference type="NCBIfam" id="TIGR01509">
    <property type="entry name" value="HAD-SF-IA-v3"/>
    <property type="match status" value="1"/>
</dbReference>
<sequence length="234" mass="26241">MATIDAVLFDLDGTLLDSARDFHRIINRMLNEAGREPIEFSELRTQVSNGARAMVMHAFKLEQDADAFPALHQQLLDYYGTDTCQDSRLFDEIEPLLSWLEERGIRWGIVTNKPQRFTLTLLDSLNLTERCASLVCPEDVNASKPNPEGLWLACQQLEVDPARCIYVGDHIRDIEAGHAAGMITVAAAWGYLNAGEQAEDWNSHYISHQPSELQPLLNSLLLQAENILPEKPGV</sequence>
<dbReference type="GO" id="GO:0005829">
    <property type="term" value="C:cytosol"/>
    <property type="evidence" value="ECO:0007669"/>
    <property type="project" value="TreeGrafter"/>
</dbReference>
<dbReference type="PRINTS" id="PR00413">
    <property type="entry name" value="HADHALOGNASE"/>
</dbReference>
<dbReference type="Gene3D" id="3.40.50.1000">
    <property type="entry name" value="HAD superfamily/HAD-like"/>
    <property type="match status" value="1"/>
</dbReference>
<dbReference type="Gene3D" id="1.10.150.240">
    <property type="entry name" value="Putative phosphatase, domain 2"/>
    <property type="match status" value="1"/>
</dbReference>
<dbReference type="InterPro" id="IPR041492">
    <property type="entry name" value="HAD_2"/>
</dbReference>
<evidence type="ECO:0000256" key="1">
    <source>
        <dbReference type="ARBA" id="ARBA00022723"/>
    </source>
</evidence>
<dbReference type="AlphaFoldDB" id="A0A1H4CW42"/>